<dbReference type="AlphaFoldDB" id="A0A9K3GLK3"/>
<sequence>CGHSLCSVCSGGYDDQCPVASCLEERKALRVKTGQYRKDLGPEGRLPPPETSAAQIYSHVGHVLLRNPFLPQDQLPIGQDGGDI</sequence>
<evidence type="ECO:0000313" key="1">
    <source>
        <dbReference type="EMBL" id="GIQ88214.1"/>
    </source>
</evidence>
<comment type="caution">
    <text evidence="1">The sequence shown here is derived from an EMBL/GenBank/DDBJ whole genome shotgun (WGS) entry which is preliminary data.</text>
</comment>
<protein>
    <submittedName>
        <fullName evidence="1">Uncharacterized protein</fullName>
    </submittedName>
</protein>
<name>A0A9K3GLK3_9EUKA</name>
<feature type="non-terminal residue" evidence="1">
    <location>
        <position position="1"/>
    </location>
</feature>
<evidence type="ECO:0000313" key="2">
    <source>
        <dbReference type="Proteomes" id="UP000265618"/>
    </source>
</evidence>
<organism evidence="1 2">
    <name type="scientific">Kipferlia bialata</name>
    <dbReference type="NCBI Taxonomy" id="797122"/>
    <lineage>
        <taxon>Eukaryota</taxon>
        <taxon>Metamonada</taxon>
        <taxon>Carpediemonas-like organisms</taxon>
        <taxon>Kipferlia</taxon>
    </lineage>
</organism>
<dbReference type="EMBL" id="BDIP01003870">
    <property type="protein sequence ID" value="GIQ88214.1"/>
    <property type="molecule type" value="Genomic_DNA"/>
</dbReference>
<keyword evidence="2" id="KW-1185">Reference proteome</keyword>
<reference evidence="1 2" key="1">
    <citation type="journal article" date="2018" name="PLoS ONE">
        <title>The draft genome of Kipferlia bialata reveals reductive genome evolution in fornicate parasites.</title>
        <authorList>
            <person name="Tanifuji G."/>
            <person name="Takabayashi S."/>
            <person name="Kume K."/>
            <person name="Takagi M."/>
            <person name="Nakayama T."/>
            <person name="Kamikawa R."/>
            <person name="Inagaki Y."/>
            <person name="Hashimoto T."/>
        </authorList>
    </citation>
    <scope>NUCLEOTIDE SEQUENCE [LARGE SCALE GENOMIC DNA]</scope>
    <source>
        <strain evidence="1">NY0173</strain>
    </source>
</reference>
<gene>
    <name evidence="1" type="ORF">KIPB_010417</name>
</gene>
<proteinExistence type="predicted"/>
<accession>A0A9K3GLK3</accession>
<dbReference type="Proteomes" id="UP000265618">
    <property type="component" value="Unassembled WGS sequence"/>
</dbReference>